<dbReference type="Gene3D" id="3.40.1090.10">
    <property type="entry name" value="Cytosolic phospholipase A2 catalytic domain"/>
    <property type="match status" value="2"/>
</dbReference>
<reference evidence="6 7" key="1">
    <citation type="journal article" date="2019" name="ISME J.">
        <title>Candidatus Macondimonas diazotrophica, a novel gammaproteobacterial genus dominating crude-oil-contaminated coastal sediments.</title>
        <authorList>
            <person name="Karthikeyan S."/>
            <person name="Konstantinidis K."/>
        </authorList>
    </citation>
    <scope>NUCLEOTIDE SEQUENCE [LARGE SCALE GENOMIC DNA]</scope>
    <source>
        <strain evidence="6 7">KTK01</strain>
    </source>
</reference>
<dbReference type="Proteomes" id="UP000297890">
    <property type="component" value="Unassembled WGS sequence"/>
</dbReference>
<feature type="short sequence motif" description="DGA/G" evidence="4">
    <location>
        <begin position="154"/>
        <end position="156"/>
    </location>
</feature>
<dbReference type="InterPro" id="IPR016035">
    <property type="entry name" value="Acyl_Trfase/lysoPLipase"/>
</dbReference>
<evidence type="ECO:0000313" key="6">
    <source>
        <dbReference type="EMBL" id="TFZ83648.1"/>
    </source>
</evidence>
<dbReference type="AlphaFoldDB" id="A0A4Z0FBP9"/>
<dbReference type="InterPro" id="IPR002641">
    <property type="entry name" value="PNPLA_dom"/>
</dbReference>
<dbReference type="PANTHER" id="PTHR14226">
    <property type="entry name" value="NEUROPATHY TARGET ESTERASE/SWISS CHEESE D.MELANOGASTER"/>
    <property type="match status" value="1"/>
</dbReference>
<feature type="domain" description="PNPLA" evidence="5">
    <location>
        <begin position="7"/>
        <end position="167"/>
    </location>
</feature>
<comment type="caution">
    <text evidence="6">The sequence shown here is derived from an EMBL/GenBank/DDBJ whole genome shotgun (WGS) entry which is preliminary data.</text>
</comment>
<evidence type="ECO:0000256" key="2">
    <source>
        <dbReference type="ARBA" id="ARBA00022963"/>
    </source>
</evidence>
<keyword evidence="2 4" id="KW-0442">Lipid degradation</keyword>
<protein>
    <submittedName>
        <fullName evidence="6">Patatin-like phospholipase RssA</fullName>
    </submittedName>
</protein>
<dbReference type="PROSITE" id="PS51635">
    <property type="entry name" value="PNPLA"/>
    <property type="match status" value="1"/>
</dbReference>
<keyword evidence="3 4" id="KW-0443">Lipid metabolism</keyword>
<dbReference type="SUPFAM" id="SSF52151">
    <property type="entry name" value="FabD/lysophospholipase-like"/>
    <property type="match status" value="1"/>
</dbReference>
<accession>A0A4Z0FBP9</accession>
<dbReference type="Pfam" id="PF01734">
    <property type="entry name" value="Patatin"/>
    <property type="match status" value="1"/>
</dbReference>
<sequence>MTLRIGLALGSGSARGWAHIGVLEALAQQEIRPDIVAGASIGALVGAAYCGGELEELKSWVLSLGRLDVMRMLDWSMSGSGLLHGRRALTLFNERLGSRPIETFSPRFAAVATDLGTGREIWLTQGPVLDAVRASIALPGLFTPVQSEGRWLVDGGLVNPVPVSVCRAMGADVVIAVNLNGDILTRRQRQPPLPSTETKAVAEAATPLPVWNPRAWLSFFRDEHATGDSPPPGLFDVTATSINIMQDRITRSRMAGDPPDWQIAPRLGHIGLMEFYRAQEAIEQGRAATERVGEELRRLTGLADRP</sequence>
<evidence type="ECO:0000256" key="1">
    <source>
        <dbReference type="ARBA" id="ARBA00022801"/>
    </source>
</evidence>
<comment type="caution">
    <text evidence="4">Lacks conserved residue(s) required for the propagation of feature annotation.</text>
</comment>
<keyword evidence="1 4" id="KW-0378">Hydrolase</keyword>
<dbReference type="GO" id="GO:0016787">
    <property type="term" value="F:hydrolase activity"/>
    <property type="evidence" value="ECO:0007669"/>
    <property type="project" value="UniProtKB-UniRule"/>
</dbReference>
<name>A0A4Z0FBP9_9GAMM</name>
<proteinExistence type="predicted"/>
<dbReference type="OrthoDB" id="5290098at2"/>
<dbReference type="NCBIfam" id="NF007623">
    <property type="entry name" value="PRK10279.1"/>
    <property type="match status" value="1"/>
</dbReference>
<evidence type="ECO:0000256" key="4">
    <source>
        <dbReference type="PROSITE-ProRule" id="PRU01161"/>
    </source>
</evidence>
<dbReference type="InterPro" id="IPR050301">
    <property type="entry name" value="NTE"/>
</dbReference>
<evidence type="ECO:0000259" key="5">
    <source>
        <dbReference type="PROSITE" id="PS51635"/>
    </source>
</evidence>
<feature type="short sequence motif" description="GXSXG" evidence="4">
    <location>
        <begin position="38"/>
        <end position="42"/>
    </location>
</feature>
<organism evidence="6 7">
    <name type="scientific">Candidatus Macondimonas diazotrophica</name>
    <dbReference type="NCBI Taxonomy" id="2305248"/>
    <lineage>
        <taxon>Bacteria</taxon>
        <taxon>Pseudomonadati</taxon>
        <taxon>Pseudomonadota</taxon>
        <taxon>Gammaproteobacteria</taxon>
        <taxon>Chromatiales</taxon>
        <taxon>Ectothiorhodospiraceae</taxon>
        <taxon>Candidatus Macondimonas</taxon>
    </lineage>
</organism>
<dbReference type="PANTHER" id="PTHR14226:SF76">
    <property type="entry name" value="NTE FAMILY PROTEIN RSSA"/>
    <property type="match status" value="1"/>
</dbReference>
<evidence type="ECO:0000313" key="7">
    <source>
        <dbReference type="Proteomes" id="UP000297890"/>
    </source>
</evidence>
<feature type="active site" description="Proton acceptor" evidence="4">
    <location>
        <position position="154"/>
    </location>
</feature>
<gene>
    <name evidence="6" type="primary">rssA</name>
    <name evidence="6" type="ORF">E4680_03220</name>
</gene>
<keyword evidence="7" id="KW-1185">Reference proteome</keyword>
<dbReference type="GO" id="GO:0016042">
    <property type="term" value="P:lipid catabolic process"/>
    <property type="evidence" value="ECO:0007669"/>
    <property type="project" value="UniProtKB-UniRule"/>
</dbReference>
<feature type="active site" description="Nucleophile" evidence="4">
    <location>
        <position position="40"/>
    </location>
</feature>
<evidence type="ECO:0000256" key="3">
    <source>
        <dbReference type="ARBA" id="ARBA00023098"/>
    </source>
</evidence>
<dbReference type="EMBL" id="SRIO01000003">
    <property type="protein sequence ID" value="TFZ83648.1"/>
    <property type="molecule type" value="Genomic_DNA"/>
</dbReference>